<comment type="caution">
    <text evidence="1">The sequence shown here is derived from an EMBL/GenBank/DDBJ whole genome shotgun (WGS) entry which is preliminary data.</text>
</comment>
<reference evidence="1" key="1">
    <citation type="journal article" date="2021" name="J Fungi (Basel)">
        <title>Virulence traits and population genomics of the black yeast Aureobasidium melanogenum.</title>
        <authorList>
            <person name="Cernosa A."/>
            <person name="Sun X."/>
            <person name="Gostincar C."/>
            <person name="Fang C."/>
            <person name="Gunde-Cimerman N."/>
            <person name="Song Z."/>
        </authorList>
    </citation>
    <scope>NUCLEOTIDE SEQUENCE</scope>
    <source>
        <strain evidence="1">EXF-9911</strain>
    </source>
</reference>
<protein>
    <submittedName>
        <fullName evidence="1">Uncharacterized protein</fullName>
    </submittedName>
</protein>
<reference evidence="1" key="2">
    <citation type="submission" date="2021-08" db="EMBL/GenBank/DDBJ databases">
        <authorList>
            <person name="Gostincar C."/>
            <person name="Sun X."/>
            <person name="Song Z."/>
            <person name="Gunde-Cimerman N."/>
        </authorList>
    </citation>
    <scope>NUCLEOTIDE SEQUENCE</scope>
    <source>
        <strain evidence="1">EXF-9911</strain>
    </source>
</reference>
<accession>A0A9P8ESL4</accession>
<dbReference type="Proteomes" id="UP000779574">
    <property type="component" value="Unassembled WGS sequence"/>
</dbReference>
<sequence length="212" mass="25852">MSAFYSELRNKQRWGFVIYRTDYSSEELWQKFKTIMQNWTMHIIRHRGSEAAVIHSWQKMWYFDNHNQFDGASIDYLRDHFQNNWYTGLSPEERRRTWPEHYMFLVVDQEALGSIRPLEIELPKFYFGEYSYCKVWDKDTPPEDSDYPGWMKIRLPEVFHLYGLALQIDVKNMQVLRSRSTDWFSRDLVWYDDDHYGDQEEDIDAEEHEGSD</sequence>
<name>A0A9P8ESL4_AURME</name>
<gene>
    <name evidence="1" type="ORF">KCU76_g2606</name>
</gene>
<organism evidence="1 2">
    <name type="scientific">Aureobasidium melanogenum</name>
    <name type="common">Aureobasidium pullulans var. melanogenum</name>
    <dbReference type="NCBI Taxonomy" id="46634"/>
    <lineage>
        <taxon>Eukaryota</taxon>
        <taxon>Fungi</taxon>
        <taxon>Dikarya</taxon>
        <taxon>Ascomycota</taxon>
        <taxon>Pezizomycotina</taxon>
        <taxon>Dothideomycetes</taxon>
        <taxon>Dothideomycetidae</taxon>
        <taxon>Dothideales</taxon>
        <taxon>Saccotheciaceae</taxon>
        <taxon>Aureobasidium</taxon>
    </lineage>
</organism>
<proteinExistence type="predicted"/>
<feature type="non-terminal residue" evidence="1">
    <location>
        <position position="212"/>
    </location>
</feature>
<evidence type="ECO:0000313" key="1">
    <source>
        <dbReference type="EMBL" id="KAG9697958.1"/>
    </source>
</evidence>
<dbReference type="EMBL" id="JAHFXF010000064">
    <property type="protein sequence ID" value="KAG9697958.1"/>
    <property type="molecule type" value="Genomic_DNA"/>
</dbReference>
<evidence type="ECO:0000313" key="2">
    <source>
        <dbReference type="Proteomes" id="UP000779574"/>
    </source>
</evidence>
<dbReference type="OrthoDB" id="4424523at2759"/>
<dbReference type="AlphaFoldDB" id="A0A9P8ESL4"/>